<organism evidence="5 6">
    <name type="scientific">Ancylobacter koreensis</name>
    <dbReference type="NCBI Taxonomy" id="266121"/>
    <lineage>
        <taxon>Bacteria</taxon>
        <taxon>Pseudomonadati</taxon>
        <taxon>Pseudomonadota</taxon>
        <taxon>Alphaproteobacteria</taxon>
        <taxon>Hyphomicrobiales</taxon>
        <taxon>Xanthobacteraceae</taxon>
        <taxon>Ancylobacter</taxon>
    </lineage>
</organism>
<keyword evidence="3 4" id="KW-0472">Membrane</keyword>
<feature type="transmembrane region" description="Helical" evidence="4">
    <location>
        <begin position="298"/>
        <end position="318"/>
    </location>
</feature>
<feature type="transmembrane region" description="Helical" evidence="4">
    <location>
        <begin position="7"/>
        <end position="30"/>
    </location>
</feature>
<dbReference type="SUPFAM" id="SSF103473">
    <property type="entry name" value="MFS general substrate transporter"/>
    <property type="match status" value="1"/>
</dbReference>
<dbReference type="Pfam" id="PF07690">
    <property type="entry name" value="MFS_1"/>
    <property type="match status" value="1"/>
</dbReference>
<keyword evidence="6" id="KW-1185">Reference proteome</keyword>
<evidence type="ECO:0000313" key="6">
    <source>
        <dbReference type="Proteomes" id="UP001202867"/>
    </source>
</evidence>
<keyword evidence="2 4" id="KW-1133">Transmembrane helix</keyword>
<dbReference type="EMBL" id="JALKCG010000001">
    <property type="protein sequence ID" value="MCK0206608.1"/>
    <property type="molecule type" value="Genomic_DNA"/>
</dbReference>
<evidence type="ECO:0000256" key="2">
    <source>
        <dbReference type="ARBA" id="ARBA00022989"/>
    </source>
</evidence>
<comment type="caution">
    <text evidence="5">The sequence shown here is derived from an EMBL/GenBank/DDBJ whole genome shotgun (WGS) entry which is preliminary data.</text>
</comment>
<dbReference type="Proteomes" id="UP001202867">
    <property type="component" value="Unassembled WGS sequence"/>
</dbReference>
<feature type="transmembrane region" description="Helical" evidence="4">
    <location>
        <begin position="73"/>
        <end position="95"/>
    </location>
</feature>
<accession>A0ABT0DH60</accession>
<keyword evidence="1 4" id="KW-0812">Transmembrane</keyword>
<feature type="transmembrane region" description="Helical" evidence="4">
    <location>
        <begin position="273"/>
        <end position="292"/>
    </location>
</feature>
<sequence length="392" mass="39872">MISHRAVFCLALAQLIAWGTTYYLIGVFGAEIGAEFGWSRDVVYGGFAAALAVMGLTSTPIGRLIDRHGGHRIMVAGAFVTALGCVLLAACWNLASYYTAWLALGLAMRLTLYDAAFAALARIAGTKAARPISQITLLGGLASTVFWPVGHELAQAFGWRGAVLCYAGFALLTVPLYLALPTARSPASPTPAGSLDTAAPAVDPRRLALLGGLYALIVAVANFLNAGLSSHLIGMLGGLGVAAATAVWISTLRGIGQSLARLAEVLSGGRISPLMLNLIATATLPLAFAAGLASGVSLAAAAAFAFLYGAGNGVLTITRGTLPLVLFDPRSYGVVVGRLIAPSFLVSAAAPVVFALVGERSGAAGELALCLGLAALAFAAALALRALARRPG</sequence>
<dbReference type="Gene3D" id="1.20.1250.20">
    <property type="entry name" value="MFS general substrate transporter like domains"/>
    <property type="match status" value="1"/>
</dbReference>
<reference evidence="5 6" key="1">
    <citation type="submission" date="2022-04" db="EMBL/GenBank/DDBJ databases">
        <authorList>
            <person name="Grouzdev D.S."/>
            <person name="Pantiukh K.S."/>
            <person name="Krutkina M.S."/>
        </authorList>
    </citation>
    <scope>NUCLEOTIDE SEQUENCE [LARGE SCALE GENOMIC DNA]</scope>
    <source>
        <strain evidence="5 6">Jip08</strain>
    </source>
</reference>
<dbReference type="RefSeq" id="WP_247198214.1">
    <property type="nucleotide sequence ID" value="NZ_JALKCG010000001.1"/>
</dbReference>
<feature type="transmembrane region" description="Helical" evidence="4">
    <location>
        <begin position="132"/>
        <end position="149"/>
    </location>
</feature>
<feature type="transmembrane region" description="Helical" evidence="4">
    <location>
        <begin position="101"/>
        <end position="120"/>
    </location>
</feature>
<protein>
    <submittedName>
        <fullName evidence="5">MFS transporter</fullName>
    </submittedName>
</protein>
<feature type="transmembrane region" description="Helical" evidence="4">
    <location>
        <begin position="232"/>
        <end position="252"/>
    </location>
</feature>
<feature type="transmembrane region" description="Helical" evidence="4">
    <location>
        <begin position="339"/>
        <end position="357"/>
    </location>
</feature>
<feature type="transmembrane region" description="Helical" evidence="4">
    <location>
        <begin position="363"/>
        <end position="384"/>
    </location>
</feature>
<evidence type="ECO:0000256" key="4">
    <source>
        <dbReference type="SAM" id="Phobius"/>
    </source>
</evidence>
<reference evidence="6" key="2">
    <citation type="submission" date="2023-07" db="EMBL/GenBank/DDBJ databases">
        <title>Ancylobacter moscoviensis sp. nov., facultatively methylotrophic bacteria from activated sludge and the reclassification of Starkeya novella (Starkey 1934) Kelly et al. 2000 as Ancylobacter novellus comb. nov., Starkeya koreensis Im et al. 2006 as Ancylobacter koreensis comb.nov., Angulomicrobium tetraedrale Vasil'eva et al. 1986 as Ancylobacter tetraedralis comb. nov., Angulomicrobium amanitiforme Fritz et al. 2004 as Ancylobacter amanitiformis comb. nov. and Methylorhabdus multivorans Doronina et al. 1996 as Ancylobacter multivorans comb. nov. and emended description of the genus Ancylobacter.</title>
        <authorList>
            <person name="Doronina N."/>
            <person name="Chemodurova A."/>
            <person name="Grouzdev D."/>
            <person name="Koziaeva V."/>
            <person name="Shi W."/>
            <person name="Wu L."/>
            <person name="Kaparullina E."/>
        </authorList>
    </citation>
    <scope>NUCLEOTIDE SEQUENCE [LARGE SCALE GENOMIC DNA]</scope>
    <source>
        <strain evidence="6">Jip08</strain>
    </source>
</reference>
<evidence type="ECO:0000313" key="5">
    <source>
        <dbReference type="EMBL" id="MCK0206608.1"/>
    </source>
</evidence>
<evidence type="ECO:0000256" key="3">
    <source>
        <dbReference type="ARBA" id="ARBA00023136"/>
    </source>
</evidence>
<proteinExistence type="predicted"/>
<evidence type="ECO:0000256" key="1">
    <source>
        <dbReference type="ARBA" id="ARBA00022692"/>
    </source>
</evidence>
<feature type="transmembrane region" description="Helical" evidence="4">
    <location>
        <begin position="207"/>
        <end position="226"/>
    </location>
</feature>
<feature type="transmembrane region" description="Helical" evidence="4">
    <location>
        <begin position="42"/>
        <end position="61"/>
    </location>
</feature>
<dbReference type="InterPro" id="IPR011701">
    <property type="entry name" value="MFS"/>
</dbReference>
<dbReference type="InterPro" id="IPR036259">
    <property type="entry name" value="MFS_trans_sf"/>
</dbReference>
<feature type="transmembrane region" description="Helical" evidence="4">
    <location>
        <begin position="161"/>
        <end position="180"/>
    </location>
</feature>
<name>A0ABT0DH60_9HYPH</name>
<gene>
    <name evidence="5" type="ORF">MWN33_01005</name>
</gene>